<gene>
    <name evidence="2" type="ORF">A2756_00985</name>
</gene>
<dbReference type="Pfam" id="PF15919">
    <property type="entry name" value="HicB_lk_antitox"/>
    <property type="match status" value="1"/>
</dbReference>
<feature type="domain" description="HicB-like antitoxin of toxin-antitoxin system" evidence="1">
    <location>
        <begin position="10"/>
        <end position="68"/>
    </location>
</feature>
<organism evidence="2 3">
    <name type="scientific">Candidatus Ryanbacteria bacterium RIFCSPHIGHO2_01_FULL_48_27</name>
    <dbReference type="NCBI Taxonomy" id="1802115"/>
    <lineage>
        <taxon>Bacteria</taxon>
        <taxon>Candidatus Ryaniibacteriota</taxon>
    </lineage>
</organism>
<dbReference type="Proteomes" id="UP000177785">
    <property type="component" value="Unassembled WGS sequence"/>
</dbReference>
<comment type="caution">
    <text evidence="2">The sequence shown here is derived from an EMBL/GenBank/DDBJ whole genome shotgun (WGS) entry which is preliminary data.</text>
</comment>
<accession>A0A1G2G5P8</accession>
<evidence type="ECO:0000313" key="3">
    <source>
        <dbReference type="Proteomes" id="UP000177785"/>
    </source>
</evidence>
<proteinExistence type="predicted"/>
<reference evidence="2 3" key="1">
    <citation type="journal article" date="2016" name="Nat. Commun.">
        <title>Thousands of microbial genomes shed light on interconnected biogeochemical processes in an aquifer system.</title>
        <authorList>
            <person name="Anantharaman K."/>
            <person name="Brown C.T."/>
            <person name="Hug L.A."/>
            <person name="Sharon I."/>
            <person name="Castelle C.J."/>
            <person name="Probst A.J."/>
            <person name="Thomas B.C."/>
            <person name="Singh A."/>
            <person name="Wilkins M.J."/>
            <person name="Karaoz U."/>
            <person name="Brodie E.L."/>
            <person name="Williams K.H."/>
            <person name="Hubbard S.S."/>
            <person name="Banfield J.F."/>
        </authorList>
    </citation>
    <scope>NUCLEOTIDE SEQUENCE [LARGE SCALE GENOMIC DNA]</scope>
</reference>
<dbReference type="InterPro" id="IPR031807">
    <property type="entry name" value="HicB-like"/>
</dbReference>
<evidence type="ECO:0000259" key="1">
    <source>
        <dbReference type="Pfam" id="PF15919"/>
    </source>
</evidence>
<dbReference type="PANTHER" id="PTHR34504">
    <property type="entry name" value="ANTITOXIN HICB"/>
    <property type="match status" value="1"/>
</dbReference>
<sequence length="76" mass="8464">MEPRRFNVSVVIEQDADGYFAFSPELQGCYSQGASYEEVAANIRDSIKLHLVDRIAGQEEVPRAQSITLSTMEVTV</sequence>
<dbReference type="AlphaFoldDB" id="A0A1G2G5P8"/>
<dbReference type="PANTHER" id="PTHR34504:SF4">
    <property type="entry name" value="ANTITOXIN HICB"/>
    <property type="match status" value="1"/>
</dbReference>
<dbReference type="InterPro" id="IPR051404">
    <property type="entry name" value="TA_system_antitoxin"/>
</dbReference>
<dbReference type="Gene3D" id="3.30.160.250">
    <property type="match status" value="1"/>
</dbReference>
<evidence type="ECO:0000313" key="2">
    <source>
        <dbReference type="EMBL" id="OGZ45574.1"/>
    </source>
</evidence>
<dbReference type="SUPFAM" id="SSF143100">
    <property type="entry name" value="TTHA1013/TTHA0281-like"/>
    <property type="match status" value="1"/>
</dbReference>
<protein>
    <recommendedName>
        <fullName evidence="1">HicB-like antitoxin of toxin-antitoxin system domain-containing protein</fullName>
    </recommendedName>
</protein>
<dbReference type="EMBL" id="MHNL01000006">
    <property type="protein sequence ID" value="OGZ45574.1"/>
    <property type="molecule type" value="Genomic_DNA"/>
</dbReference>
<dbReference type="InterPro" id="IPR035069">
    <property type="entry name" value="TTHA1013/TTHA0281-like"/>
</dbReference>
<name>A0A1G2G5P8_9BACT</name>